<dbReference type="Proteomes" id="UP001296967">
    <property type="component" value="Unassembled WGS sequence"/>
</dbReference>
<proteinExistence type="predicted"/>
<reference evidence="1" key="2">
    <citation type="journal article" date="2020" name="Microorganisms">
        <title>Osmotic Adaptation and Compatible Solute Biosynthesis of Phototrophic Bacteria as Revealed from Genome Analyses.</title>
        <authorList>
            <person name="Imhoff J.F."/>
            <person name="Rahn T."/>
            <person name="Kunzel S."/>
            <person name="Keller A."/>
            <person name="Neulinger S.C."/>
        </authorList>
    </citation>
    <scope>NUCLEOTIDE SEQUENCE</scope>
    <source>
        <strain evidence="1">DSM 4395</strain>
    </source>
</reference>
<name>A0AAJ0UGP1_HALSE</name>
<reference evidence="1" key="1">
    <citation type="submission" date="2017-05" db="EMBL/GenBank/DDBJ databases">
        <authorList>
            <person name="Imhoff J.F."/>
            <person name="Rahn T."/>
            <person name="Kuenzel S."/>
            <person name="Neulinger S.C."/>
        </authorList>
    </citation>
    <scope>NUCLEOTIDE SEQUENCE</scope>
    <source>
        <strain evidence="1">DSM 4395</strain>
    </source>
</reference>
<comment type="caution">
    <text evidence="1">The sequence shown here is derived from an EMBL/GenBank/DDBJ whole genome shotgun (WGS) entry which is preliminary data.</text>
</comment>
<dbReference type="EMBL" id="NHSF01000059">
    <property type="protein sequence ID" value="MBK5931150.1"/>
    <property type="molecule type" value="Genomic_DNA"/>
</dbReference>
<evidence type="ECO:0000313" key="2">
    <source>
        <dbReference type="Proteomes" id="UP001296967"/>
    </source>
</evidence>
<sequence length="63" mass="6404">MLEFAFALLIFSLAFIGLALGVLNGRAALKGSCGGLNQIPGLSSDCGGVCQRGQTCLNRSDSA</sequence>
<organism evidence="1 2">
    <name type="scientific">Halochromatium salexigens</name>
    <name type="common">Chromatium salexigens</name>
    <dbReference type="NCBI Taxonomy" id="49447"/>
    <lineage>
        <taxon>Bacteria</taxon>
        <taxon>Pseudomonadati</taxon>
        <taxon>Pseudomonadota</taxon>
        <taxon>Gammaproteobacteria</taxon>
        <taxon>Chromatiales</taxon>
        <taxon>Chromatiaceae</taxon>
        <taxon>Halochromatium</taxon>
    </lineage>
</organism>
<dbReference type="RefSeq" id="WP_201245955.1">
    <property type="nucleotide sequence ID" value="NZ_NHSF01000059.1"/>
</dbReference>
<accession>A0AAJ0UGP1</accession>
<protein>
    <recommendedName>
        <fullName evidence="3">(Na+)-NQR maturation NqrM</fullName>
    </recommendedName>
</protein>
<gene>
    <name evidence="1" type="ORF">CCR82_11595</name>
</gene>
<dbReference type="AlphaFoldDB" id="A0AAJ0UGP1"/>
<keyword evidence="2" id="KW-1185">Reference proteome</keyword>
<evidence type="ECO:0000313" key="1">
    <source>
        <dbReference type="EMBL" id="MBK5931150.1"/>
    </source>
</evidence>
<evidence type="ECO:0008006" key="3">
    <source>
        <dbReference type="Google" id="ProtNLM"/>
    </source>
</evidence>